<dbReference type="SUPFAM" id="SSF48317">
    <property type="entry name" value="Acid phosphatase/Vanadium-dependent haloperoxidase"/>
    <property type="match status" value="1"/>
</dbReference>
<reference evidence="3 4" key="1">
    <citation type="submission" date="2016-02" db="EMBL/GenBank/DDBJ databases">
        <authorList>
            <person name="Wen L."/>
            <person name="He K."/>
            <person name="Yang H."/>
        </authorList>
    </citation>
    <scope>NUCLEOTIDE SEQUENCE [LARGE SCALE GENOMIC DNA]</scope>
    <source>
        <strain evidence="3 4">MJR8628A</strain>
    </source>
</reference>
<dbReference type="PATRIC" id="fig|1261.5.peg.227"/>
<dbReference type="Gene3D" id="1.20.144.10">
    <property type="entry name" value="Phosphatidic acid phosphatase type 2/haloperoxidase"/>
    <property type="match status" value="1"/>
</dbReference>
<protein>
    <submittedName>
        <fullName evidence="3">PAP2 family protein</fullName>
    </submittedName>
</protein>
<dbReference type="CDD" id="cd03392">
    <property type="entry name" value="PAP2_like_2"/>
    <property type="match status" value="1"/>
</dbReference>
<feature type="transmembrane region" description="Helical" evidence="1">
    <location>
        <begin position="169"/>
        <end position="187"/>
    </location>
</feature>
<dbReference type="AlphaFoldDB" id="A0A135YYC6"/>
<feature type="transmembrane region" description="Helical" evidence="1">
    <location>
        <begin position="138"/>
        <end position="163"/>
    </location>
</feature>
<keyword evidence="1" id="KW-0472">Membrane</keyword>
<dbReference type="InterPro" id="IPR036938">
    <property type="entry name" value="PAP2/HPO_sf"/>
</dbReference>
<gene>
    <name evidence="3" type="ORF">HMPREF3195_00221</name>
</gene>
<evidence type="ECO:0000256" key="1">
    <source>
        <dbReference type="SAM" id="Phobius"/>
    </source>
</evidence>
<dbReference type="InterPro" id="IPR000326">
    <property type="entry name" value="PAP2/HPO"/>
</dbReference>
<keyword evidence="1" id="KW-1133">Transmembrane helix</keyword>
<feature type="transmembrane region" description="Helical" evidence="1">
    <location>
        <begin position="22"/>
        <end position="45"/>
    </location>
</feature>
<dbReference type="GO" id="GO:0042392">
    <property type="term" value="F:sphingosine-1-phosphate phosphatase activity"/>
    <property type="evidence" value="ECO:0007669"/>
    <property type="project" value="TreeGrafter"/>
</dbReference>
<evidence type="ECO:0000259" key="2">
    <source>
        <dbReference type="SMART" id="SM00014"/>
    </source>
</evidence>
<proteinExistence type="predicted"/>
<dbReference type="Proteomes" id="UP000070326">
    <property type="component" value="Unassembled WGS sequence"/>
</dbReference>
<sequence>MGVEISILNFTQNYRSPIADTLMVLMTRLGDMGLIWLVISLVLLAIPKTRKLGIYLVLALIINFIIANLILKPLVARVRPFDVNKLIKLLISSPRDYSFPSGHTSASFTIVFALFFSKTKRLEGSNDKFLMGDARLSKIIDILFVICLVFASLIAFSRLYLYVHYPTDVLGGIGVGLLSSYFAYKLAKIYYLR</sequence>
<dbReference type="eggNOG" id="COG0671">
    <property type="taxonomic scope" value="Bacteria"/>
</dbReference>
<dbReference type="PANTHER" id="PTHR14969:SF13">
    <property type="entry name" value="AT30094P"/>
    <property type="match status" value="1"/>
</dbReference>
<name>A0A135YYC6_9FIRM</name>
<feature type="domain" description="Phosphatidic acid phosphatase type 2/haloperoxidase" evidence="2">
    <location>
        <begin position="52"/>
        <end position="184"/>
    </location>
</feature>
<keyword evidence="1" id="KW-0812">Transmembrane</keyword>
<dbReference type="RefSeq" id="WP_061101607.1">
    <property type="nucleotide sequence ID" value="NZ_KQ961787.1"/>
</dbReference>
<organism evidence="3 4">
    <name type="scientific">Peptostreptococcus anaerobius</name>
    <dbReference type="NCBI Taxonomy" id="1261"/>
    <lineage>
        <taxon>Bacteria</taxon>
        <taxon>Bacillati</taxon>
        <taxon>Bacillota</taxon>
        <taxon>Clostridia</taxon>
        <taxon>Peptostreptococcales</taxon>
        <taxon>Peptostreptococcaceae</taxon>
        <taxon>Peptostreptococcus</taxon>
    </lineage>
</organism>
<feature type="transmembrane region" description="Helical" evidence="1">
    <location>
        <begin position="97"/>
        <end position="117"/>
    </location>
</feature>
<dbReference type="Pfam" id="PF01569">
    <property type="entry name" value="PAP2"/>
    <property type="match status" value="1"/>
</dbReference>
<dbReference type="PANTHER" id="PTHR14969">
    <property type="entry name" value="SPHINGOSINE-1-PHOSPHATE PHOSPHOHYDROLASE"/>
    <property type="match status" value="1"/>
</dbReference>
<dbReference type="STRING" id="1261.HMPREF3195_00221"/>
<comment type="caution">
    <text evidence="3">The sequence shown here is derived from an EMBL/GenBank/DDBJ whole genome shotgun (WGS) entry which is preliminary data.</text>
</comment>
<dbReference type="SMART" id="SM00014">
    <property type="entry name" value="acidPPc"/>
    <property type="match status" value="1"/>
</dbReference>
<dbReference type="EMBL" id="LSQZ01000008">
    <property type="protein sequence ID" value="KXI14412.1"/>
    <property type="molecule type" value="Genomic_DNA"/>
</dbReference>
<feature type="transmembrane region" description="Helical" evidence="1">
    <location>
        <begin position="52"/>
        <end position="71"/>
    </location>
</feature>
<accession>A0A135YYC6</accession>
<evidence type="ECO:0000313" key="3">
    <source>
        <dbReference type="EMBL" id="KXI14412.1"/>
    </source>
</evidence>
<evidence type="ECO:0000313" key="4">
    <source>
        <dbReference type="Proteomes" id="UP000070326"/>
    </source>
</evidence>